<protein>
    <submittedName>
        <fullName evidence="2">Uncharacterized protein</fullName>
    </submittedName>
</protein>
<sequence length="91" mass="10586">MWSRELNEKLKSCSSGHQPSRMEDKYSRGANTICLECEEGVRPMHRWIRQLTGSTIFVIKTPLAQDDNYEIKENDKNQSEVTDSRLQIRNG</sequence>
<feature type="region of interest" description="Disordered" evidence="1">
    <location>
        <begin position="1"/>
        <end position="25"/>
    </location>
</feature>
<dbReference type="EMBL" id="JAHYIQ010000004">
    <property type="protein sequence ID" value="KAK1132534.1"/>
    <property type="molecule type" value="Genomic_DNA"/>
</dbReference>
<reference evidence="2" key="1">
    <citation type="submission" date="2021-10" db="EMBL/GenBank/DDBJ databases">
        <title>Melipona bicolor Genome sequencing and assembly.</title>
        <authorList>
            <person name="Araujo N.S."/>
            <person name="Arias M.C."/>
        </authorList>
    </citation>
    <scope>NUCLEOTIDE SEQUENCE</scope>
    <source>
        <strain evidence="2">USP_2M_L1-L4_2017</strain>
        <tissue evidence="2">Whole body</tissue>
    </source>
</reference>
<accession>A0AA40G7I2</accession>
<name>A0AA40G7I2_9HYME</name>
<organism evidence="2 3">
    <name type="scientific">Melipona bicolor</name>
    <dbReference type="NCBI Taxonomy" id="60889"/>
    <lineage>
        <taxon>Eukaryota</taxon>
        <taxon>Metazoa</taxon>
        <taxon>Ecdysozoa</taxon>
        <taxon>Arthropoda</taxon>
        <taxon>Hexapoda</taxon>
        <taxon>Insecta</taxon>
        <taxon>Pterygota</taxon>
        <taxon>Neoptera</taxon>
        <taxon>Endopterygota</taxon>
        <taxon>Hymenoptera</taxon>
        <taxon>Apocrita</taxon>
        <taxon>Aculeata</taxon>
        <taxon>Apoidea</taxon>
        <taxon>Anthophila</taxon>
        <taxon>Apidae</taxon>
        <taxon>Melipona</taxon>
    </lineage>
</organism>
<dbReference type="Proteomes" id="UP001177670">
    <property type="component" value="Unassembled WGS sequence"/>
</dbReference>
<feature type="compositionally biased region" description="Basic and acidic residues" evidence="1">
    <location>
        <begin position="1"/>
        <end position="11"/>
    </location>
</feature>
<keyword evidence="3" id="KW-1185">Reference proteome</keyword>
<dbReference type="AlphaFoldDB" id="A0AA40G7I2"/>
<evidence type="ECO:0000313" key="3">
    <source>
        <dbReference type="Proteomes" id="UP001177670"/>
    </source>
</evidence>
<feature type="compositionally biased region" description="Polar residues" evidence="1">
    <location>
        <begin position="79"/>
        <end position="91"/>
    </location>
</feature>
<proteinExistence type="predicted"/>
<feature type="region of interest" description="Disordered" evidence="1">
    <location>
        <begin position="70"/>
        <end position="91"/>
    </location>
</feature>
<evidence type="ECO:0000256" key="1">
    <source>
        <dbReference type="SAM" id="MobiDB-lite"/>
    </source>
</evidence>
<comment type="caution">
    <text evidence="2">The sequence shown here is derived from an EMBL/GenBank/DDBJ whole genome shotgun (WGS) entry which is preliminary data.</text>
</comment>
<evidence type="ECO:0000313" key="2">
    <source>
        <dbReference type="EMBL" id="KAK1132534.1"/>
    </source>
</evidence>
<gene>
    <name evidence="2" type="ORF">K0M31_013917</name>
</gene>